<evidence type="ECO:0000256" key="4">
    <source>
        <dbReference type="SAM" id="Phobius"/>
    </source>
</evidence>
<dbReference type="GO" id="GO:0005886">
    <property type="term" value="C:plasma membrane"/>
    <property type="evidence" value="ECO:0007669"/>
    <property type="project" value="UniProtKB-SubCell"/>
</dbReference>
<protein>
    <submittedName>
        <fullName evidence="5">Peptide ABC transporter permease</fullName>
    </submittedName>
</protein>
<comment type="subcellular location">
    <subcellularLocation>
        <location evidence="1">Cell membrane</location>
        <topology evidence="1">Multi-pass membrane protein</topology>
    </subcellularLocation>
</comment>
<keyword evidence="2" id="KW-0813">Transport</keyword>
<dbReference type="Proteomes" id="UP000216867">
    <property type="component" value="Unassembled WGS sequence"/>
</dbReference>
<feature type="non-terminal residue" evidence="5">
    <location>
        <position position="73"/>
    </location>
</feature>
<name>A0A269YZS2_9MICO</name>
<dbReference type="AlphaFoldDB" id="A0A269YZS2"/>
<evidence type="ECO:0000256" key="2">
    <source>
        <dbReference type="ARBA" id="ARBA00022448"/>
    </source>
</evidence>
<dbReference type="PANTHER" id="PTHR43163">
    <property type="entry name" value="DIPEPTIDE TRANSPORT SYSTEM PERMEASE PROTEIN DPPB-RELATED"/>
    <property type="match status" value="1"/>
</dbReference>
<evidence type="ECO:0000256" key="1">
    <source>
        <dbReference type="ARBA" id="ARBA00004651"/>
    </source>
</evidence>
<evidence type="ECO:0000313" key="6">
    <source>
        <dbReference type="Proteomes" id="UP000216867"/>
    </source>
</evidence>
<evidence type="ECO:0000256" key="3">
    <source>
        <dbReference type="ARBA" id="ARBA00022475"/>
    </source>
</evidence>
<proteinExistence type="predicted"/>
<keyword evidence="4" id="KW-0812">Transmembrane</keyword>
<accession>A0A269YZS2</accession>
<keyword evidence="4" id="KW-0472">Membrane</keyword>
<sequence length="73" mass="7862">HQLGLGHHVILRYLDWVAHAFTGDLGYSFSTREPVTSMIIQSLTPTLTLMVIATAILLPLGFAIGYVVGVNPG</sequence>
<reference evidence="5 6" key="1">
    <citation type="submission" date="2017-04" db="EMBL/GenBank/DDBJ databases">
        <title>Kefir bacterial isolates.</title>
        <authorList>
            <person name="Kim Y."/>
            <person name="Blasche S."/>
            <person name="Patil K.R."/>
        </authorList>
    </citation>
    <scope>NUCLEOTIDE SEQUENCE [LARGE SCALE GENOMIC DNA]</scope>
    <source>
        <strain evidence="5 6">OG2</strain>
    </source>
</reference>
<keyword evidence="3" id="KW-1003">Cell membrane</keyword>
<dbReference type="EMBL" id="NCWY01000236">
    <property type="protein sequence ID" value="PAK91038.1"/>
    <property type="molecule type" value="Genomic_DNA"/>
</dbReference>
<evidence type="ECO:0000313" key="5">
    <source>
        <dbReference type="EMBL" id="PAK91038.1"/>
    </source>
</evidence>
<comment type="caution">
    <text evidence="5">The sequence shown here is derived from an EMBL/GenBank/DDBJ whole genome shotgun (WGS) entry which is preliminary data.</text>
</comment>
<organism evidence="5 6">
    <name type="scientific">Brevibacterium casei</name>
    <dbReference type="NCBI Taxonomy" id="33889"/>
    <lineage>
        <taxon>Bacteria</taxon>
        <taxon>Bacillati</taxon>
        <taxon>Actinomycetota</taxon>
        <taxon>Actinomycetes</taxon>
        <taxon>Micrococcales</taxon>
        <taxon>Brevibacteriaceae</taxon>
        <taxon>Brevibacterium</taxon>
    </lineage>
</organism>
<feature type="non-terminal residue" evidence="5">
    <location>
        <position position="1"/>
    </location>
</feature>
<keyword evidence="4" id="KW-1133">Transmembrane helix</keyword>
<feature type="transmembrane region" description="Helical" evidence="4">
    <location>
        <begin position="47"/>
        <end position="68"/>
    </location>
</feature>
<gene>
    <name evidence="5" type="ORF">B8X04_18040</name>
</gene>
<dbReference type="PANTHER" id="PTHR43163:SF6">
    <property type="entry name" value="DIPEPTIDE TRANSPORT SYSTEM PERMEASE PROTEIN DPPB-RELATED"/>
    <property type="match status" value="1"/>
</dbReference>